<organism evidence="1 2">
    <name type="scientific">Paramecium pentaurelia</name>
    <dbReference type="NCBI Taxonomy" id="43138"/>
    <lineage>
        <taxon>Eukaryota</taxon>
        <taxon>Sar</taxon>
        <taxon>Alveolata</taxon>
        <taxon>Ciliophora</taxon>
        <taxon>Intramacronucleata</taxon>
        <taxon>Oligohymenophorea</taxon>
        <taxon>Peniculida</taxon>
        <taxon>Parameciidae</taxon>
        <taxon>Paramecium</taxon>
    </lineage>
</organism>
<sequence length="203" mass="23163">MQVVINVICIYIHEFSSNLLLGTDGKCQRKSCQHAPSTYNMDDESRNCQSGCPTNTNECLNQTCSQLVAQSFQNVNGIPLVQTLKNARKFNTQIICQNKSAFNYSLSDGITAYYYSKFSWMYDTCQNLPDLTGNNIILDSVCQQVMSNCVGSSYGCVDRQSDCSLFKGNKRRYVQCSVYLLFQQQYITIFILLSNKIKYFGWY</sequence>
<dbReference type="EMBL" id="CAJJDO010000025">
    <property type="protein sequence ID" value="CAD8153750.1"/>
    <property type="molecule type" value="Genomic_DNA"/>
</dbReference>
<gene>
    <name evidence="1" type="ORF">PPENT_87.1.T0250010</name>
</gene>
<proteinExistence type="predicted"/>
<dbReference type="AlphaFoldDB" id="A0A8S1TNC2"/>
<evidence type="ECO:0000313" key="1">
    <source>
        <dbReference type="EMBL" id="CAD8153750.1"/>
    </source>
</evidence>
<evidence type="ECO:0000313" key="2">
    <source>
        <dbReference type="Proteomes" id="UP000689195"/>
    </source>
</evidence>
<accession>A0A8S1TNC2</accession>
<comment type="caution">
    <text evidence="1">The sequence shown here is derived from an EMBL/GenBank/DDBJ whole genome shotgun (WGS) entry which is preliminary data.</text>
</comment>
<protein>
    <submittedName>
        <fullName evidence="1">Uncharacterized protein</fullName>
    </submittedName>
</protein>
<dbReference type="Proteomes" id="UP000689195">
    <property type="component" value="Unassembled WGS sequence"/>
</dbReference>
<reference evidence="1" key="1">
    <citation type="submission" date="2021-01" db="EMBL/GenBank/DDBJ databases">
        <authorList>
            <consortium name="Genoscope - CEA"/>
            <person name="William W."/>
        </authorList>
    </citation>
    <scope>NUCLEOTIDE SEQUENCE</scope>
</reference>
<keyword evidence="2" id="KW-1185">Reference proteome</keyword>
<name>A0A8S1TNC2_9CILI</name>